<name>A0A1C8HR25_BPPP4</name>
<evidence type="ECO:0000313" key="2">
    <source>
        <dbReference type="Proteomes" id="UP000230640"/>
    </source>
</evidence>
<dbReference type="Proteomes" id="UP000230640">
    <property type="component" value="Segment"/>
</dbReference>
<protein>
    <submittedName>
        <fullName evidence="1">Uncharacterized protein</fullName>
    </submittedName>
</protein>
<gene>
    <name evidence="1" type="ORF">PaMx41_ORF12</name>
</gene>
<keyword evidence="2" id="KW-1185">Reference proteome</keyword>
<sequence>MTTPPNAGNFLANLKSKAAEEGVSTEPNTKVENNQRGLEEIQGALNALNPQGLTPSASIGMIGSSLASQIIEKPVHDSMSLPGYYSVNVSKVRVNGAVVKGKMNNGRFYWPLNSAEDVVAVLESYVKSGMVIKVSSED</sequence>
<accession>A0A1C8HR25</accession>
<proteinExistence type="predicted"/>
<organism evidence="1 2">
    <name type="scientific">Pseudomonas phage PaMx41</name>
    <dbReference type="NCBI Taxonomy" id="1815976"/>
    <lineage>
        <taxon>Viruses</taxon>
        <taxon>Duplodnaviria</taxon>
        <taxon>Heunggongvirae</taxon>
        <taxon>Uroviricota</taxon>
        <taxon>Caudoviricetes</taxon>
        <taxon>Fredfastierviridae</taxon>
        <taxon>Jamesmcgillvirus</taxon>
        <taxon>Jamesmcgillvirus PaMx41</taxon>
    </lineage>
</organism>
<dbReference type="EMBL" id="KU884563">
    <property type="protein sequence ID" value="ANA48975.1"/>
    <property type="molecule type" value="Genomic_DNA"/>
</dbReference>
<evidence type="ECO:0000313" key="1">
    <source>
        <dbReference type="EMBL" id="ANA48975.1"/>
    </source>
</evidence>
<reference evidence="1 2" key="1">
    <citation type="journal article" date="2016" name="Appl. Environ. Microbiol.">
        <title>Genomic and Transcriptional Mapping of PaMx41, Archetype of a New Lineage of Bacteriophages Infecting Pseudomonas aeruginosa.</title>
        <authorList>
            <person name="Cruz-Plancarte I."/>
            <person name="Cazares A."/>
            <person name="Guarneros G."/>
        </authorList>
    </citation>
    <scope>NUCLEOTIDE SEQUENCE [LARGE SCALE GENOMIC DNA]</scope>
</reference>